<dbReference type="InterPro" id="IPR001610">
    <property type="entry name" value="PAC"/>
</dbReference>
<dbReference type="PROSITE" id="PS50110">
    <property type="entry name" value="RESPONSE_REGULATORY"/>
    <property type="match status" value="2"/>
</dbReference>
<dbReference type="InterPro" id="IPR036097">
    <property type="entry name" value="HisK_dim/P_sf"/>
</dbReference>
<feature type="domain" description="PAC" evidence="17">
    <location>
        <begin position="304"/>
        <end position="356"/>
    </location>
</feature>
<dbReference type="Pfam" id="PF02518">
    <property type="entry name" value="HATPase_c"/>
    <property type="match status" value="1"/>
</dbReference>
<dbReference type="SUPFAM" id="SSF55785">
    <property type="entry name" value="PYP-like sensor domain (PAS domain)"/>
    <property type="match status" value="4"/>
</dbReference>
<feature type="coiled-coil region" evidence="12">
    <location>
        <begin position="613"/>
        <end position="640"/>
    </location>
</feature>
<evidence type="ECO:0000256" key="13">
    <source>
        <dbReference type="SAM" id="Phobius"/>
    </source>
</evidence>
<feature type="domain" description="PAC" evidence="17">
    <location>
        <begin position="449"/>
        <end position="501"/>
    </location>
</feature>
<feature type="domain" description="PAC" evidence="17">
    <location>
        <begin position="572"/>
        <end position="622"/>
    </location>
</feature>
<keyword evidence="5" id="KW-0547">Nucleotide-binding</keyword>
<dbReference type="CDD" id="cd16922">
    <property type="entry name" value="HATPase_EvgS-ArcB-TorS-like"/>
    <property type="match status" value="1"/>
</dbReference>
<evidence type="ECO:0000313" key="19">
    <source>
        <dbReference type="Proteomes" id="UP000199032"/>
    </source>
</evidence>
<dbReference type="SMART" id="SM00091">
    <property type="entry name" value="PAS"/>
    <property type="match status" value="4"/>
</dbReference>
<dbReference type="InterPro" id="IPR005467">
    <property type="entry name" value="His_kinase_dom"/>
</dbReference>
<dbReference type="Gene3D" id="3.40.50.2300">
    <property type="match status" value="2"/>
</dbReference>
<evidence type="ECO:0000256" key="5">
    <source>
        <dbReference type="ARBA" id="ARBA00022741"/>
    </source>
</evidence>
<dbReference type="SUPFAM" id="SSF47384">
    <property type="entry name" value="Homodimeric domain of signal transducing histidine kinase"/>
    <property type="match status" value="1"/>
</dbReference>
<evidence type="ECO:0000259" key="16">
    <source>
        <dbReference type="PROSITE" id="PS50112"/>
    </source>
</evidence>
<dbReference type="Gene3D" id="1.10.287.130">
    <property type="match status" value="1"/>
</dbReference>
<keyword evidence="8" id="KW-0902">Two-component regulatory system</keyword>
<evidence type="ECO:0000259" key="17">
    <source>
        <dbReference type="PROSITE" id="PS50113"/>
    </source>
</evidence>
<feature type="transmembrane region" description="Helical" evidence="13">
    <location>
        <begin position="37"/>
        <end position="59"/>
    </location>
</feature>
<dbReference type="Pfam" id="PF08447">
    <property type="entry name" value="PAS_3"/>
    <property type="match status" value="1"/>
</dbReference>
<keyword evidence="13" id="KW-0472">Membrane</keyword>
<dbReference type="NCBIfam" id="TIGR00229">
    <property type="entry name" value="sensory_box"/>
    <property type="match status" value="4"/>
</dbReference>
<feature type="domain" description="PAS" evidence="16">
    <location>
        <begin position="375"/>
        <end position="445"/>
    </location>
</feature>
<dbReference type="SUPFAM" id="SSF52172">
    <property type="entry name" value="CheY-like"/>
    <property type="match status" value="2"/>
</dbReference>
<comment type="catalytic activity">
    <reaction evidence="1">
        <text>ATP + protein L-histidine = ADP + protein N-phospho-L-histidine.</text>
        <dbReference type="EC" id="2.7.13.3"/>
    </reaction>
</comment>
<evidence type="ECO:0000256" key="10">
    <source>
        <dbReference type="ARBA" id="ARBA00068150"/>
    </source>
</evidence>
<evidence type="ECO:0000256" key="6">
    <source>
        <dbReference type="ARBA" id="ARBA00022777"/>
    </source>
</evidence>
<dbReference type="Gene3D" id="3.30.565.10">
    <property type="entry name" value="Histidine kinase-like ATPase, C-terminal domain"/>
    <property type="match status" value="1"/>
</dbReference>
<keyword evidence="6 18" id="KW-0418">Kinase</keyword>
<dbReference type="InterPro" id="IPR035965">
    <property type="entry name" value="PAS-like_dom_sf"/>
</dbReference>
<evidence type="ECO:0000313" key="18">
    <source>
        <dbReference type="EMBL" id="CUS32493.1"/>
    </source>
</evidence>
<dbReference type="InterPro" id="IPR000014">
    <property type="entry name" value="PAS"/>
</dbReference>
<dbReference type="SMART" id="SM00086">
    <property type="entry name" value="PAC"/>
    <property type="match status" value="4"/>
</dbReference>
<dbReference type="InterPro" id="IPR000700">
    <property type="entry name" value="PAS-assoc_C"/>
</dbReference>
<dbReference type="SMART" id="SM00387">
    <property type="entry name" value="HATPase_c"/>
    <property type="match status" value="1"/>
</dbReference>
<feature type="domain" description="Response regulatory" evidence="15">
    <location>
        <begin position="892"/>
        <end position="1013"/>
    </location>
</feature>
<keyword evidence="3 11" id="KW-0597">Phosphoprotein</keyword>
<evidence type="ECO:0000256" key="2">
    <source>
        <dbReference type="ARBA" id="ARBA00012438"/>
    </source>
</evidence>
<protein>
    <recommendedName>
        <fullName evidence="10">Sensory/regulatory protein RpfC</fullName>
        <ecNumber evidence="2">2.7.13.3</ecNumber>
    </recommendedName>
</protein>
<name>A0A0S4L7C2_9BACT</name>
<dbReference type="InterPro" id="IPR013767">
    <property type="entry name" value="PAS_fold"/>
</dbReference>
<dbReference type="InterPro" id="IPR036890">
    <property type="entry name" value="HATPase_C_sf"/>
</dbReference>
<evidence type="ECO:0000256" key="12">
    <source>
        <dbReference type="SAM" id="Coils"/>
    </source>
</evidence>
<keyword evidence="7" id="KW-0067">ATP-binding</keyword>
<dbReference type="GO" id="GO:0000155">
    <property type="term" value="F:phosphorelay sensor kinase activity"/>
    <property type="evidence" value="ECO:0007669"/>
    <property type="project" value="InterPro"/>
</dbReference>
<evidence type="ECO:0000256" key="9">
    <source>
        <dbReference type="ARBA" id="ARBA00064003"/>
    </source>
</evidence>
<feature type="domain" description="PAS" evidence="16">
    <location>
        <begin position="495"/>
        <end position="548"/>
    </location>
</feature>
<dbReference type="Proteomes" id="UP000199032">
    <property type="component" value="Unassembled WGS sequence"/>
</dbReference>
<dbReference type="InterPro" id="IPR011006">
    <property type="entry name" value="CheY-like_superfamily"/>
</dbReference>
<feature type="domain" description="Histidine kinase" evidence="14">
    <location>
        <begin position="654"/>
        <end position="873"/>
    </location>
</feature>
<evidence type="ECO:0000259" key="15">
    <source>
        <dbReference type="PROSITE" id="PS50110"/>
    </source>
</evidence>
<dbReference type="InterPro" id="IPR003661">
    <property type="entry name" value="HisK_dim/P_dom"/>
</dbReference>
<dbReference type="PROSITE" id="PS50113">
    <property type="entry name" value="PAC"/>
    <property type="match status" value="3"/>
</dbReference>
<dbReference type="PANTHER" id="PTHR45339">
    <property type="entry name" value="HYBRID SIGNAL TRANSDUCTION HISTIDINE KINASE J"/>
    <property type="match status" value="1"/>
</dbReference>
<feature type="modified residue" description="4-aspartylphosphate" evidence="11">
    <location>
        <position position="1087"/>
    </location>
</feature>
<dbReference type="PROSITE" id="PS50109">
    <property type="entry name" value="HIS_KIN"/>
    <property type="match status" value="1"/>
</dbReference>
<feature type="domain" description="Response regulatory" evidence="15">
    <location>
        <begin position="1038"/>
        <end position="1157"/>
    </location>
</feature>
<feature type="domain" description="PAS" evidence="16">
    <location>
        <begin position="106"/>
        <end position="168"/>
    </location>
</feature>
<dbReference type="InterPro" id="IPR004358">
    <property type="entry name" value="Sig_transdc_His_kin-like_C"/>
</dbReference>
<dbReference type="AlphaFoldDB" id="A0A0S4L7C2"/>
<dbReference type="CDD" id="cd00082">
    <property type="entry name" value="HisKA"/>
    <property type="match status" value="1"/>
</dbReference>
<dbReference type="Pfam" id="PF00072">
    <property type="entry name" value="Response_reg"/>
    <property type="match status" value="2"/>
</dbReference>
<evidence type="ECO:0000256" key="4">
    <source>
        <dbReference type="ARBA" id="ARBA00022679"/>
    </source>
</evidence>
<evidence type="ECO:0000256" key="8">
    <source>
        <dbReference type="ARBA" id="ARBA00023012"/>
    </source>
</evidence>
<dbReference type="GO" id="GO:0005524">
    <property type="term" value="F:ATP binding"/>
    <property type="evidence" value="ECO:0007669"/>
    <property type="project" value="UniProtKB-KW"/>
</dbReference>
<dbReference type="SMART" id="SM00448">
    <property type="entry name" value="REC"/>
    <property type="match status" value="2"/>
</dbReference>
<proteinExistence type="predicted"/>
<dbReference type="EMBL" id="CZQA01000001">
    <property type="protein sequence ID" value="CUS32493.1"/>
    <property type="molecule type" value="Genomic_DNA"/>
</dbReference>
<dbReference type="Pfam" id="PF00989">
    <property type="entry name" value="PAS"/>
    <property type="match status" value="3"/>
</dbReference>
<keyword evidence="13" id="KW-0812">Transmembrane</keyword>
<comment type="subunit">
    <text evidence="9">At low DSF concentrations, interacts with RpfF.</text>
</comment>
<reference evidence="18 19" key="1">
    <citation type="submission" date="2015-10" db="EMBL/GenBank/DDBJ databases">
        <authorList>
            <person name="Gilbert D.G."/>
        </authorList>
    </citation>
    <scope>NUCLEOTIDE SEQUENCE [LARGE SCALE GENOMIC DNA]</scope>
    <source>
        <strain evidence="18">COMA1</strain>
    </source>
</reference>
<dbReference type="Pfam" id="PF00512">
    <property type="entry name" value="HisKA"/>
    <property type="match status" value="1"/>
</dbReference>
<dbReference type="Gene3D" id="3.30.450.20">
    <property type="entry name" value="PAS domain"/>
    <property type="match status" value="4"/>
</dbReference>
<dbReference type="SMART" id="SM00388">
    <property type="entry name" value="HisKA"/>
    <property type="match status" value="1"/>
</dbReference>
<dbReference type="EC" id="2.7.13.3" evidence="2"/>
<gene>
    <name evidence="18" type="ORF">COMA1_10653</name>
</gene>
<dbReference type="PRINTS" id="PR00344">
    <property type="entry name" value="BCTRLSENSOR"/>
</dbReference>
<sequence>MAAAAAAAIFILDLFIPLGVAVPMLYVLPILLSWISPGWRITAVTAGSCIILTLLGAVLSPGELSSAVATNRALASTLGLVIAWLVIRQKQSAVQVAEAHQAREESEEKFAKVFHASPHPIGITEVTTGRCIEVNDACLQLFGFSREEVIGSTTLMLGIWPNQQDRVRLVERLKAGEPIRNCALTLKTKSGDVRHILISSDLMEINGTLCMITLGNDITNRKQAEDALLEREQQFRAVFNQTTCGIAQTDSTGRYTLVNDRYCEIVGRLREELLTLSMHDITHADDLLANADQFRALVQGGPSFVIEKRYLRPDGSVVWVHKDVAAVRDNGGRVSHIVDAITDITDRKRNEKNLHDLNASLEKRVDERTKALRQEEQRFHGAFDHAPIGMALVAPDGRWLRVNGALCQIIGYTEAELLAIDFQAITHPDDLEADLSHVRDMLAGTIQTYQMEKRYLHKRGHVVHILLTVYLVRDTKGQPLYFISQSQDITERKPAEEQFRQVVESAPNGMLLADSNGIITLINAQLERYFGYDRHELVGQPVELLLPERFRTQHPAQRAAFYHNPQARAMGARRDLFGRRKDGSEFPLEIGLNPIQTAQGQQVLAAIVDISTRKQAEEMLKEAAQELVSKNAELHEANQSALIATRAKSEFLATMSHEIRTPMNAIVGMAELLGETSLSPSQQEYVGRLTRASTSLLDLINNILDISKIEAGQLELESIAFDIQSLVDTIGELMAIHAHIKQLELIAFVHPDVPAWVMGDPTRLQQVIINLIGNAIKFTERGEVVLRIEPDSADPDLIRCCVSDTGIGVPHDKLHSIFDSFTQVDSSMTRKYGGTGLGLSISKRLVEHMGGSISADSTEGHGSTFSFAVRLPKTTSPPTALPLPLLDLRNRRLLIVDDTETNRMVIREHLRPLGALLVEASDGPAALQALDEALGDGTPFDVAILDYHTRGMNGLDLAQAIRKRQDSASLPLVLYASDMLQQTAALSRELGIDSFVYKPVSRRRLLESLAVVLHQVPATTVRQEQAAHQELDLPPPCRILLVEDLEDNRDLVRLFLKDTSCQLEMAENGAIGVKKFAEGTYDLVLMDMQMPIMDGLQSTMAIRQWEVEQQHKPTPIIALTANAFSEESIKSLNVGCTAHLTKPIKKKVLLSTITQCLGALRDQAA</sequence>
<dbReference type="FunFam" id="1.10.287.130:FF:000002">
    <property type="entry name" value="Two-component osmosensing histidine kinase"/>
    <property type="match status" value="1"/>
</dbReference>
<evidence type="ECO:0000256" key="3">
    <source>
        <dbReference type="ARBA" id="ARBA00022553"/>
    </source>
</evidence>
<dbReference type="PROSITE" id="PS50112">
    <property type="entry name" value="PAS"/>
    <property type="match status" value="4"/>
</dbReference>
<keyword evidence="19" id="KW-1185">Reference proteome</keyword>
<dbReference type="SUPFAM" id="SSF55874">
    <property type="entry name" value="ATPase domain of HSP90 chaperone/DNA topoisomerase II/histidine kinase"/>
    <property type="match status" value="1"/>
</dbReference>
<dbReference type="RefSeq" id="WP_176697813.1">
    <property type="nucleotide sequence ID" value="NZ_CZQA01000001.1"/>
</dbReference>
<dbReference type="STRING" id="1742972.COMA1_10653"/>
<keyword evidence="4 18" id="KW-0808">Transferase</keyword>
<keyword evidence="13" id="KW-1133">Transmembrane helix</keyword>
<keyword evidence="12" id="KW-0175">Coiled coil</keyword>
<dbReference type="CDD" id="cd00130">
    <property type="entry name" value="PAS"/>
    <property type="match status" value="4"/>
</dbReference>
<accession>A0A0S4L7C2</accession>
<feature type="modified residue" description="4-aspartylphosphate" evidence="11">
    <location>
        <position position="946"/>
    </location>
</feature>
<dbReference type="InterPro" id="IPR003594">
    <property type="entry name" value="HATPase_dom"/>
</dbReference>
<dbReference type="InterPro" id="IPR013655">
    <property type="entry name" value="PAS_fold_3"/>
</dbReference>
<dbReference type="FunFam" id="3.30.565.10:FF:000010">
    <property type="entry name" value="Sensor histidine kinase RcsC"/>
    <property type="match status" value="1"/>
</dbReference>
<evidence type="ECO:0000256" key="7">
    <source>
        <dbReference type="ARBA" id="ARBA00022840"/>
    </source>
</evidence>
<feature type="transmembrane region" description="Helical" evidence="13">
    <location>
        <begin position="71"/>
        <end position="87"/>
    </location>
</feature>
<dbReference type="CDD" id="cd17546">
    <property type="entry name" value="REC_hyHK_CKI1_RcsC-like"/>
    <property type="match status" value="2"/>
</dbReference>
<evidence type="ECO:0000256" key="1">
    <source>
        <dbReference type="ARBA" id="ARBA00000085"/>
    </source>
</evidence>
<organism evidence="18 19">
    <name type="scientific">Candidatus Nitrospira nitrosa</name>
    <dbReference type="NCBI Taxonomy" id="1742972"/>
    <lineage>
        <taxon>Bacteria</taxon>
        <taxon>Pseudomonadati</taxon>
        <taxon>Nitrospirota</taxon>
        <taxon>Nitrospiria</taxon>
        <taxon>Nitrospirales</taxon>
        <taxon>Nitrospiraceae</taxon>
        <taxon>Nitrospira</taxon>
    </lineage>
</organism>
<evidence type="ECO:0000256" key="11">
    <source>
        <dbReference type="PROSITE-ProRule" id="PRU00169"/>
    </source>
</evidence>
<evidence type="ECO:0000259" key="14">
    <source>
        <dbReference type="PROSITE" id="PS50109"/>
    </source>
</evidence>
<dbReference type="PANTHER" id="PTHR45339:SF1">
    <property type="entry name" value="HYBRID SIGNAL TRANSDUCTION HISTIDINE KINASE J"/>
    <property type="match status" value="1"/>
</dbReference>
<dbReference type="GO" id="GO:0006355">
    <property type="term" value="P:regulation of DNA-templated transcription"/>
    <property type="evidence" value="ECO:0007669"/>
    <property type="project" value="InterPro"/>
</dbReference>
<dbReference type="InterPro" id="IPR001789">
    <property type="entry name" value="Sig_transdc_resp-reg_receiver"/>
</dbReference>
<feature type="domain" description="PAS" evidence="16">
    <location>
        <begin position="231"/>
        <end position="301"/>
    </location>
</feature>